<dbReference type="Gene3D" id="1.10.1040.10">
    <property type="entry name" value="N-(1-d-carboxylethyl)-l-norvaline Dehydrogenase, domain 2"/>
    <property type="match status" value="1"/>
</dbReference>
<evidence type="ECO:0000256" key="2">
    <source>
        <dbReference type="ARBA" id="ARBA00023002"/>
    </source>
</evidence>
<reference evidence="7" key="1">
    <citation type="journal article" date="2020" name="Microb. Genom.">
        <title>Genetic diversity of clinical and environmental Mucorales isolates obtained from an investigation of mucormycosis cases among solid organ transplant recipients.</title>
        <authorList>
            <person name="Nguyen M.H."/>
            <person name="Kaul D."/>
            <person name="Muto C."/>
            <person name="Cheng S.J."/>
            <person name="Richter R.A."/>
            <person name="Bruno V.M."/>
            <person name="Liu G."/>
            <person name="Beyhan S."/>
            <person name="Sundermann A.J."/>
            <person name="Mounaud S."/>
            <person name="Pasculle A.W."/>
            <person name="Nierman W.C."/>
            <person name="Driscoll E."/>
            <person name="Cumbie R."/>
            <person name="Clancy C.J."/>
            <person name="Dupont C.L."/>
        </authorList>
    </citation>
    <scope>NUCLEOTIDE SEQUENCE</scope>
    <source>
        <strain evidence="7">GL11</strain>
    </source>
</reference>
<sequence>MTSSLLQISYIGLGAIGKHISGHIANHAASLNYPPLLAYNRTQAKAEELKETHPVVVATSLEEVAKKSDVIFSCLLNDAAVQETVEALLPHMKPNTILVEQSTIAPKLVKELAQKVSQAGGTYMSCPILGPPFKAAAADLIVLVAGGDSSARSKVLPLMVPVIGKKKIELGENPEEGVRLKLCANFIVTSLMEMLGEYMTLAEASGVGQDKAQELIDNFLPQTIISTYALRMSQETFRDQIPSAIAGARKDASHIINMANEINAPVPITHTFLKNCDYVLEKYGNYDTTSIVQAHRDQAGIPANLQKK</sequence>
<dbReference type="InterPro" id="IPR008927">
    <property type="entry name" value="6-PGluconate_DH-like_C_sf"/>
</dbReference>
<evidence type="ECO:0000259" key="6">
    <source>
        <dbReference type="Pfam" id="PF14833"/>
    </source>
</evidence>
<evidence type="ECO:0000313" key="7">
    <source>
        <dbReference type="EMBL" id="KAG1307500.1"/>
    </source>
</evidence>
<feature type="domain" description="3-hydroxyisobutyrate dehydrogenase-like NAD-binding" evidence="6">
    <location>
        <begin position="177"/>
        <end position="293"/>
    </location>
</feature>
<evidence type="ECO:0000256" key="1">
    <source>
        <dbReference type="ARBA" id="ARBA00007598"/>
    </source>
</evidence>
<dbReference type="SUPFAM" id="SSF48179">
    <property type="entry name" value="6-phosphogluconate dehydrogenase C-terminal domain-like"/>
    <property type="match status" value="1"/>
</dbReference>
<dbReference type="GO" id="GO:0016491">
    <property type="term" value="F:oxidoreductase activity"/>
    <property type="evidence" value="ECO:0007669"/>
    <property type="project" value="UniProtKB-KW"/>
</dbReference>
<dbReference type="GO" id="GO:0050661">
    <property type="term" value="F:NADP binding"/>
    <property type="evidence" value="ECO:0007669"/>
    <property type="project" value="InterPro"/>
</dbReference>
<dbReference type="InterPro" id="IPR015815">
    <property type="entry name" value="HIBADH-related"/>
</dbReference>
<organism evidence="7 8">
    <name type="scientific">Rhizopus oryzae</name>
    <name type="common">Mucormycosis agent</name>
    <name type="synonym">Rhizopus arrhizus var. delemar</name>
    <dbReference type="NCBI Taxonomy" id="64495"/>
    <lineage>
        <taxon>Eukaryota</taxon>
        <taxon>Fungi</taxon>
        <taxon>Fungi incertae sedis</taxon>
        <taxon>Mucoromycota</taxon>
        <taxon>Mucoromycotina</taxon>
        <taxon>Mucoromycetes</taxon>
        <taxon>Mucorales</taxon>
        <taxon>Mucorineae</taxon>
        <taxon>Rhizopodaceae</taxon>
        <taxon>Rhizopus</taxon>
    </lineage>
</organism>
<dbReference type="OrthoDB" id="435038at2759"/>
<keyword evidence="8" id="KW-1185">Reference proteome</keyword>
<dbReference type="SUPFAM" id="SSF51735">
    <property type="entry name" value="NAD(P)-binding Rossmann-fold domains"/>
    <property type="match status" value="1"/>
</dbReference>
<dbReference type="InterPro" id="IPR036291">
    <property type="entry name" value="NAD(P)-bd_dom_sf"/>
</dbReference>
<dbReference type="InterPro" id="IPR013328">
    <property type="entry name" value="6PGD_dom2"/>
</dbReference>
<dbReference type="InterPro" id="IPR029154">
    <property type="entry name" value="HIBADH-like_NADP-bd"/>
</dbReference>
<name>A0A9P6X821_RHIOR</name>
<comment type="caution">
    <text evidence="7">The sequence shown here is derived from an EMBL/GenBank/DDBJ whole genome shotgun (WGS) entry which is preliminary data.</text>
</comment>
<dbReference type="PANTHER" id="PTHR43580">
    <property type="entry name" value="OXIDOREDUCTASE GLYR1-RELATED"/>
    <property type="match status" value="1"/>
</dbReference>
<dbReference type="Gene3D" id="3.40.50.720">
    <property type="entry name" value="NAD(P)-binding Rossmann-like Domain"/>
    <property type="match status" value="1"/>
</dbReference>
<protein>
    <submittedName>
        <fullName evidence="7">Uncharacterized protein</fullName>
    </submittedName>
</protein>
<keyword evidence="3" id="KW-0520">NAD</keyword>
<dbReference type="PIRSF" id="PIRSF000103">
    <property type="entry name" value="HIBADH"/>
    <property type="match status" value="1"/>
</dbReference>
<feature type="domain" description="6-phosphogluconate dehydrogenase NADP-binding" evidence="5">
    <location>
        <begin position="7"/>
        <end position="159"/>
    </location>
</feature>
<accession>A0A9P6X821</accession>
<dbReference type="PANTHER" id="PTHR43580:SF8">
    <property type="entry name" value="6-PHOSPHOGLUCONATE DEHYDROGENASE NADP-BINDING DOMAIN-CONTAINING PROTEIN-RELATED"/>
    <property type="match status" value="1"/>
</dbReference>
<dbReference type="GO" id="GO:0051287">
    <property type="term" value="F:NAD binding"/>
    <property type="evidence" value="ECO:0007669"/>
    <property type="project" value="InterPro"/>
</dbReference>
<dbReference type="Proteomes" id="UP000716291">
    <property type="component" value="Unassembled WGS sequence"/>
</dbReference>
<evidence type="ECO:0000259" key="5">
    <source>
        <dbReference type="Pfam" id="PF03446"/>
    </source>
</evidence>
<dbReference type="AlphaFoldDB" id="A0A9P6X821"/>
<keyword evidence="2" id="KW-0560">Oxidoreductase</keyword>
<evidence type="ECO:0000313" key="8">
    <source>
        <dbReference type="Proteomes" id="UP000716291"/>
    </source>
</evidence>
<dbReference type="InterPro" id="IPR051265">
    <property type="entry name" value="HIBADH-related_NP60_sf"/>
</dbReference>
<comment type="similarity">
    <text evidence="1">Belongs to the HIBADH-related family. NP60 subfamily.</text>
</comment>
<dbReference type="Pfam" id="PF03446">
    <property type="entry name" value="NAD_binding_2"/>
    <property type="match status" value="1"/>
</dbReference>
<dbReference type="EMBL" id="JAANQT010000934">
    <property type="protein sequence ID" value="KAG1307500.1"/>
    <property type="molecule type" value="Genomic_DNA"/>
</dbReference>
<dbReference type="Pfam" id="PF14833">
    <property type="entry name" value="NAD_binding_11"/>
    <property type="match status" value="1"/>
</dbReference>
<gene>
    <name evidence="7" type="ORF">G6F64_006769</name>
</gene>
<feature type="active site" evidence="4">
    <location>
        <position position="181"/>
    </location>
</feature>
<evidence type="ECO:0000256" key="3">
    <source>
        <dbReference type="ARBA" id="ARBA00023027"/>
    </source>
</evidence>
<proteinExistence type="inferred from homology"/>
<evidence type="ECO:0000256" key="4">
    <source>
        <dbReference type="PIRSR" id="PIRSR000103-1"/>
    </source>
</evidence>
<dbReference type="InterPro" id="IPR006115">
    <property type="entry name" value="6PGDH_NADP-bd"/>
</dbReference>